<dbReference type="InterPro" id="IPR014710">
    <property type="entry name" value="RmlC-like_jellyroll"/>
</dbReference>
<keyword evidence="2" id="KW-0238">DNA-binding</keyword>
<feature type="domain" description="HTH araC/xylS-type" evidence="4">
    <location>
        <begin position="194"/>
        <end position="292"/>
    </location>
</feature>
<dbReference type="InterPro" id="IPR037923">
    <property type="entry name" value="HTH-like"/>
</dbReference>
<evidence type="ECO:0000313" key="5">
    <source>
        <dbReference type="EMBL" id="QJD83767.1"/>
    </source>
</evidence>
<reference evidence="5 6" key="1">
    <citation type="submission" date="2020-04" db="EMBL/GenBank/DDBJ databases">
        <title>Genome sequencing of novel species.</title>
        <authorList>
            <person name="Heo J."/>
            <person name="Kim S.-J."/>
            <person name="Kim J.-S."/>
            <person name="Hong S.-B."/>
            <person name="Kwon S.-W."/>
        </authorList>
    </citation>
    <scope>NUCLEOTIDE SEQUENCE [LARGE SCALE GENOMIC DNA]</scope>
    <source>
        <strain evidence="5 6">MFER-1</strain>
    </source>
</reference>
<dbReference type="SUPFAM" id="SSF51215">
    <property type="entry name" value="Regulatory protein AraC"/>
    <property type="match status" value="1"/>
</dbReference>
<evidence type="ECO:0000256" key="3">
    <source>
        <dbReference type="ARBA" id="ARBA00023163"/>
    </source>
</evidence>
<dbReference type="InterPro" id="IPR009057">
    <property type="entry name" value="Homeodomain-like_sf"/>
</dbReference>
<dbReference type="GO" id="GO:0003700">
    <property type="term" value="F:DNA-binding transcription factor activity"/>
    <property type="evidence" value="ECO:0007669"/>
    <property type="project" value="InterPro"/>
</dbReference>
<dbReference type="Pfam" id="PF12833">
    <property type="entry name" value="HTH_18"/>
    <property type="match status" value="1"/>
</dbReference>
<protein>
    <submittedName>
        <fullName evidence="5">AraC family transcriptional regulator</fullName>
    </submittedName>
</protein>
<organism evidence="5 6">
    <name type="scientific">Cohnella herbarum</name>
    <dbReference type="NCBI Taxonomy" id="2728023"/>
    <lineage>
        <taxon>Bacteria</taxon>
        <taxon>Bacillati</taxon>
        <taxon>Bacillota</taxon>
        <taxon>Bacilli</taxon>
        <taxon>Bacillales</taxon>
        <taxon>Paenibacillaceae</taxon>
        <taxon>Cohnella</taxon>
    </lineage>
</organism>
<dbReference type="RefSeq" id="WP_169280056.1">
    <property type="nucleotide sequence ID" value="NZ_CP051680.1"/>
</dbReference>
<dbReference type="SMART" id="SM00342">
    <property type="entry name" value="HTH_ARAC"/>
    <property type="match status" value="1"/>
</dbReference>
<evidence type="ECO:0000259" key="4">
    <source>
        <dbReference type="PROSITE" id="PS01124"/>
    </source>
</evidence>
<dbReference type="AlphaFoldDB" id="A0A7Z2ZM52"/>
<dbReference type="PANTHER" id="PTHR43280:SF2">
    <property type="entry name" value="HTH-TYPE TRANSCRIPTIONAL REGULATOR EXSA"/>
    <property type="match status" value="1"/>
</dbReference>
<proteinExistence type="predicted"/>
<dbReference type="Pfam" id="PF02311">
    <property type="entry name" value="AraC_binding"/>
    <property type="match status" value="1"/>
</dbReference>
<name>A0A7Z2ZM52_9BACL</name>
<dbReference type="SUPFAM" id="SSF46689">
    <property type="entry name" value="Homeodomain-like"/>
    <property type="match status" value="1"/>
</dbReference>
<dbReference type="KEGG" id="cheb:HH215_11655"/>
<keyword evidence="6" id="KW-1185">Reference proteome</keyword>
<evidence type="ECO:0000256" key="1">
    <source>
        <dbReference type="ARBA" id="ARBA00023015"/>
    </source>
</evidence>
<dbReference type="InterPro" id="IPR018060">
    <property type="entry name" value="HTH_AraC"/>
</dbReference>
<dbReference type="Gene3D" id="1.10.10.60">
    <property type="entry name" value="Homeodomain-like"/>
    <property type="match status" value="2"/>
</dbReference>
<dbReference type="Gene3D" id="2.60.120.10">
    <property type="entry name" value="Jelly Rolls"/>
    <property type="match status" value="1"/>
</dbReference>
<gene>
    <name evidence="5" type="ORF">HH215_11655</name>
</gene>
<dbReference type="Proteomes" id="UP000502248">
    <property type="component" value="Chromosome"/>
</dbReference>
<dbReference type="EMBL" id="CP051680">
    <property type="protein sequence ID" value="QJD83767.1"/>
    <property type="molecule type" value="Genomic_DNA"/>
</dbReference>
<keyword evidence="1" id="KW-0805">Transcription regulation</keyword>
<evidence type="ECO:0000313" key="6">
    <source>
        <dbReference type="Proteomes" id="UP000502248"/>
    </source>
</evidence>
<dbReference type="PANTHER" id="PTHR43280">
    <property type="entry name" value="ARAC-FAMILY TRANSCRIPTIONAL REGULATOR"/>
    <property type="match status" value="1"/>
</dbReference>
<accession>A0A7Z2ZM52</accession>
<dbReference type="GO" id="GO:0043565">
    <property type="term" value="F:sequence-specific DNA binding"/>
    <property type="evidence" value="ECO:0007669"/>
    <property type="project" value="InterPro"/>
</dbReference>
<sequence length="296" mass="33963">MSWEIGWENLSPIVSYANRLVCSPGYRFGPRIVHDHQFIWVAEGFGEAEIQGRKYAATSGDLFHYGPDVPHRFTADQAKPFVLFGLHFKTGGTIPAQGAVAYLQPTAVAEDYGLNRSNEWLIGSQQDSLRIPEYVRFPGSDAERLFESTVHCFQQSDPYHHLLNQANVVRLFSELRRVVRRQTETGSEQGRLMRKVQDLLKVKAAMPYDRAWLREWTNYHENHASSLFLKQYGMSPHEYFLERKLDLAKSLLADSDDSVGEIADRLAFGSVHYFSRLFKARIGYGPIAYRRISRTI</sequence>
<keyword evidence="3" id="KW-0804">Transcription</keyword>
<dbReference type="PROSITE" id="PS01124">
    <property type="entry name" value="HTH_ARAC_FAMILY_2"/>
    <property type="match status" value="1"/>
</dbReference>
<dbReference type="InterPro" id="IPR003313">
    <property type="entry name" value="AraC-bd"/>
</dbReference>
<evidence type="ECO:0000256" key="2">
    <source>
        <dbReference type="ARBA" id="ARBA00023125"/>
    </source>
</evidence>